<dbReference type="SUPFAM" id="SSF90257">
    <property type="entry name" value="Myosin rod fragments"/>
    <property type="match status" value="1"/>
</dbReference>
<feature type="coiled-coil region" evidence="1">
    <location>
        <begin position="186"/>
        <end position="287"/>
    </location>
</feature>
<keyword evidence="1" id="KW-0175">Coiled coil</keyword>
<dbReference type="AlphaFoldDB" id="A0A0H5R6R1"/>
<organism evidence="3">
    <name type="scientific">Spongospora subterranea</name>
    <dbReference type="NCBI Taxonomy" id="70186"/>
    <lineage>
        <taxon>Eukaryota</taxon>
        <taxon>Sar</taxon>
        <taxon>Rhizaria</taxon>
        <taxon>Endomyxa</taxon>
        <taxon>Phytomyxea</taxon>
        <taxon>Plasmodiophorida</taxon>
        <taxon>Plasmodiophoridae</taxon>
        <taxon>Spongospora</taxon>
    </lineage>
</organism>
<evidence type="ECO:0000256" key="1">
    <source>
        <dbReference type="SAM" id="Coils"/>
    </source>
</evidence>
<feature type="coiled-coil region" evidence="1">
    <location>
        <begin position="725"/>
        <end position="766"/>
    </location>
</feature>
<evidence type="ECO:0000313" key="3">
    <source>
        <dbReference type="EMBL" id="CRZ09798.1"/>
    </source>
</evidence>
<feature type="compositionally biased region" description="Basic residues" evidence="2">
    <location>
        <begin position="1"/>
        <end position="10"/>
    </location>
</feature>
<evidence type="ECO:0000256" key="2">
    <source>
        <dbReference type="SAM" id="MobiDB-lite"/>
    </source>
</evidence>
<reference evidence="3" key="1">
    <citation type="submission" date="2015-04" db="EMBL/GenBank/DDBJ databases">
        <title>The genome sequence of the plant pathogenic Rhizarian Plasmodiophora brassicae reveals insights in its biotrophic life cycle and the origin of chitin synthesis.</title>
        <authorList>
            <person name="Schwelm A."/>
            <person name="Fogelqvist J."/>
            <person name="Knaust A."/>
            <person name="Julke S."/>
            <person name="Lilja T."/>
            <person name="Dhandapani V."/>
            <person name="Bonilla-Rosso G."/>
            <person name="Karlsson M."/>
            <person name="Shevchenko A."/>
            <person name="Choi S.R."/>
            <person name="Kim H.G."/>
            <person name="Park J.Y."/>
            <person name="Lim Y.P."/>
            <person name="Ludwig-Muller J."/>
            <person name="Dixelius C."/>
        </authorList>
    </citation>
    <scope>NUCLEOTIDE SEQUENCE</scope>
    <source>
        <tissue evidence="3">Potato root galls</tissue>
    </source>
</reference>
<proteinExistence type="predicted"/>
<protein>
    <submittedName>
        <fullName evidence="3">Uncharacterized protein</fullName>
    </submittedName>
</protein>
<feature type="coiled-coil region" evidence="1">
    <location>
        <begin position="539"/>
        <end position="605"/>
    </location>
</feature>
<accession>A0A0H5R6R1</accession>
<dbReference type="EMBL" id="HACM01009356">
    <property type="protein sequence ID" value="CRZ09798.1"/>
    <property type="molecule type" value="Transcribed_RNA"/>
</dbReference>
<feature type="coiled-coil region" evidence="1">
    <location>
        <begin position="389"/>
        <end position="423"/>
    </location>
</feature>
<name>A0A0H5R6R1_9EUKA</name>
<sequence length="1076" mass="122646">MSFPRSRRFLSPKNQTPGPGQYDVSAANGHAPAPSFSKSKRFLAADFSTSATPAKPQRPQSSRAKMAQMQQDLVDLVKLFRRKKVPVSRTQVIDDNSEIYLMREKLHVFDRLLQQEIERNFELKQQVVQGDKLEMKMQIMQCGQQAIHRQLLEKEQLLHSETIKLRELQELFSAASHQNNIDFKKIAELEVENSDLRSCLEELRINVGSALEHVGHLEYDLKDSEERLQQERNSARKENDALRSDLQTCQEFCSDKSRLADQLSSDAKSLQQQLELESNRNDDLHREIASLTSGLVSSESQHSQALARADALQSLLDVTRSQYDEAEGLKSMLILEVKSCKQALADEVLISGKLQSQIDLINEAASHAENISSQNIVLDQEVATLKDELDFTSKMNKDLGMRISELEEELECSNRRRGSQDRKLSDTLESFNDVSLKAHELEKLVHMERGRADSFADHVKSLMEGLSADVQLFSDEIRQAALLLDCQDKLSSKREANELTMPITFENSLTVNPVVQALSAQINIACNLLRKGVEHKQCRDTLEGSMKELEAQLQRSIAAKTANQQQYAIASQKLQEEELRLQNQIIALQSEVSQQQRHLQDERARNSELDESLISTRCNLEDREEQICALSAEVEDLKSQNENVSARLRTMLTEHTSSVEDFQRLYHRYLQSASEVSSLKAQFSTCENERDSAALESSQFRDQISCLTSELHDQREISSAFSSQNLNLKEMINSLQENLQEGVRRLGEEQRNLFDLKDQVRSLQQELSLSRQISEQKNRLFEKNSSVVATLERTLRQYHKALATSLDYQEALISKIIARDEQLLSLRRRLSRHDSVTDSLESEIQVLLRTVEDLSLMLQDAATVARTGFSVCSFAVSSAVCQVAEVSMEMDQVSGKCGQLTAQIAKQDSEKSIFMAYFASCDEVCNLLQNQCLDLTADIFALRNENRNMRAQAVQLEWAYAIRQKQYYDVQLLWVFPVTVVSLPVVPRWLRCRLELTKQEALDAEQRASSSEKGLASLVGHRNLAQRIQLHENIRRQNELLWSENRLLKRQLQMLRLKSRNVSMPIDLGLTKRVTS</sequence>
<feature type="region of interest" description="Disordered" evidence="2">
    <location>
        <begin position="1"/>
        <end position="36"/>
    </location>
</feature>